<dbReference type="Gene3D" id="1.10.10.10">
    <property type="entry name" value="Winged helix-like DNA-binding domain superfamily/Winged helix DNA-binding domain"/>
    <property type="match status" value="1"/>
</dbReference>
<evidence type="ECO:0000313" key="6">
    <source>
        <dbReference type="Proteomes" id="UP000190626"/>
    </source>
</evidence>
<dbReference type="PANTHER" id="PTHR30363">
    <property type="entry name" value="HTH-TYPE TRANSCRIPTIONAL REGULATOR SRLR-RELATED"/>
    <property type="match status" value="1"/>
</dbReference>
<protein>
    <submittedName>
        <fullName evidence="5">DeoR family transcriptional regulator</fullName>
    </submittedName>
</protein>
<name>A0A1V4HMZ9_9BACL</name>
<evidence type="ECO:0000313" key="5">
    <source>
        <dbReference type="EMBL" id="OPH59074.1"/>
    </source>
</evidence>
<dbReference type="InterPro" id="IPR014036">
    <property type="entry name" value="DeoR-like_C"/>
</dbReference>
<keyword evidence="3" id="KW-0804">Transcription</keyword>
<dbReference type="SUPFAM" id="SSF100950">
    <property type="entry name" value="NagB/RpiA/CoA transferase-like"/>
    <property type="match status" value="1"/>
</dbReference>
<proteinExistence type="predicted"/>
<evidence type="ECO:0000256" key="1">
    <source>
        <dbReference type="ARBA" id="ARBA00023015"/>
    </source>
</evidence>
<dbReference type="PROSITE" id="PS51000">
    <property type="entry name" value="HTH_DEOR_2"/>
    <property type="match status" value="1"/>
</dbReference>
<evidence type="ECO:0000259" key="4">
    <source>
        <dbReference type="PROSITE" id="PS51000"/>
    </source>
</evidence>
<dbReference type="SUPFAM" id="SSF46785">
    <property type="entry name" value="Winged helix' DNA-binding domain"/>
    <property type="match status" value="1"/>
</dbReference>
<keyword evidence="2" id="KW-0238">DNA-binding</keyword>
<dbReference type="Gene3D" id="3.30.750.70">
    <property type="entry name" value="4-hydroxybutyrate coenzyme like domains"/>
    <property type="match status" value="1"/>
</dbReference>
<dbReference type="AlphaFoldDB" id="A0A1V4HMZ9"/>
<dbReference type="GO" id="GO:0003677">
    <property type="term" value="F:DNA binding"/>
    <property type="evidence" value="ECO:0007669"/>
    <property type="project" value="UniProtKB-KW"/>
</dbReference>
<dbReference type="SMART" id="SM01134">
    <property type="entry name" value="DeoRC"/>
    <property type="match status" value="1"/>
</dbReference>
<keyword evidence="6" id="KW-1185">Reference proteome</keyword>
<dbReference type="GO" id="GO:0003700">
    <property type="term" value="F:DNA-binding transcription factor activity"/>
    <property type="evidence" value="ECO:0007669"/>
    <property type="project" value="InterPro"/>
</dbReference>
<dbReference type="InterPro" id="IPR036390">
    <property type="entry name" value="WH_DNA-bd_sf"/>
</dbReference>
<accession>A0A1V4HMZ9</accession>
<dbReference type="InterPro" id="IPR036388">
    <property type="entry name" value="WH-like_DNA-bd_sf"/>
</dbReference>
<evidence type="ECO:0000256" key="2">
    <source>
        <dbReference type="ARBA" id="ARBA00023125"/>
    </source>
</evidence>
<dbReference type="SMART" id="SM00420">
    <property type="entry name" value="HTH_DEOR"/>
    <property type="match status" value="1"/>
</dbReference>
<sequence>MSLLAQERKELILQVLFREGKVKVLPMAEQLGVSSETIRRDLDILESEGKLSRVYGGAVRSGYEHGEPPYQQRTQLYTDAKKKIGVRAAELIENGDTIALDVGTTVLEVAKALTGKRNLTILTHSLSIASYLSEALNSHLFTGKVFMLGGQLNPEQQSVTGPLCEQMMGNFFLNKAFLSVGGLSLSGGITDYDLNEAYISKQFAKSAQEVIVLADQSKIGVQAFSLIAPLEDVDIIVSDQPYPKDWKDVMEQKGVHWIVSEA</sequence>
<gene>
    <name evidence="5" type="ORF">BC351_22375</name>
</gene>
<organism evidence="5 6">
    <name type="scientific">Paenibacillus ferrarius</name>
    <dbReference type="NCBI Taxonomy" id="1469647"/>
    <lineage>
        <taxon>Bacteria</taxon>
        <taxon>Bacillati</taxon>
        <taxon>Bacillota</taxon>
        <taxon>Bacilli</taxon>
        <taxon>Bacillales</taxon>
        <taxon>Paenibacillaceae</taxon>
        <taxon>Paenibacillus</taxon>
    </lineage>
</organism>
<evidence type="ECO:0000256" key="3">
    <source>
        <dbReference type="ARBA" id="ARBA00023163"/>
    </source>
</evidence>
<dbReference type="Pfam" id="PF00455">
    <property type="entry name" value="DeoRC"/>
    <property type="match status" value="1"/>
</dbReference>
<dbReference type="EMBL" id="MBTG01000008">
    <property type="protein sequence ID" value="OPH59074.1"/>
    <property type="molecule type" value="Genomic_DNA"/>
</dbReference>
<dbReference type="Proteomes" id="UP000190626">
    <property type="component" value="Unassembled WGS sequence"/>
</dbReference>
<dbReference type="InterPro" id="IPR050313">
    <property type="entry name" value="Carb_Metab_HTH_regulators"/>
</dbReference>
<dbReference type="STRING" id="1469647.BC351_22375"/>
<dbReference type="PRINTS" id="PR00037">
    <property type="entry name" value="HTHLACR"/>
</dbReference>
<dbReference type="PROSITE" id="PS00894">
    <property type="entry name" value="HTH_DEOR_1"/>
    <property type="match status" value="1"/>
</dbReference>
<dbReference type="PANTHER" id="PTHR30363:SF44">
    <property type="entry name" value="AGA OPERON TRANSCRIPTIONAL REPRESSOR-RELATED"/>
    <property type="match status" value="1"/>
</dbReference>
<keyword evidence="1" id="KW-0805">Transcription regulation</keyword>
<dbReference type="InterPro" id="IPR018356">
    <property type="entry name" value="Tscrpt_reg_HTH_DeoR_CS"/>
</dbReference>
<dbReference type="InterPro" id="IPR037171">
    <property type="entry name" value="NagB/RpiA_transferase-like"/>
</dbReference>
<feature type="domain" description="HTH deoR-type" evidence="4">
    <location>
        <begin position="5"/>
        <end position="60"/>
    </location>
</feature>
<dbReference type="InterPro" id="IPR001034">
    <property type="entry name" value="DeoR_HTH"/>
</dbReference>
<dbReference type="OrthoDB" id="9797223at2"/>
<dbReference type="Pfam" id="PF08220">
    <property type="entry name" value="HTH_DeoR"/>
    <property type="match status" value="1"/>
</dbReference>
<reference evidence="6" key="1">
    <citation type="submission" date="2016-07" db="EMBL/GenBank/DDBJ databases">
        <authorList>
            <person name="Florea S."/>
            <person name="Webb J.S."/>
            <person name="Jaromczyk J."/>
            <person name="Schardl C.L."/>
        </authorList>
    </citation>
    <scope>NUCLEOTIDE SEQUENCE [LARGE SCALE GENOMIC DNA]</scope>
    <source>
        <strain evidence="6">CY1</strain>
    </source>
</reference>
<dbReference type="RefSeq" id="WP_079411591.1">
    <property type="nucleotide sequence ID" value="NZ_MBTG01000008.1"/>
</dbReference>
<comment type="caution">
    <text evidence="5">The sequence shown here is derived from an EMBL/GenBank/DDBJ whole genome shotgun (WGS) entry which is preliminary data.</text>
</comment>